<gene>
    <name evidence="3" type="ORF">RHODGE_RHODGE_04820</name>
</gene>
<dbReference type="InterPro" id="IPR021729">
    <property type="entry name" value="DUF3298"/>
</dbReference>
<sequence length="260" mass="28016">MMFANCLRIAAVLVVLITAPLPATAATVTTADTKALTAKLEVADVLAKPPGLYENLATEGRRWLSQNRAEAEKAYKDDPSDFADGRRWTFERTYTQVSAVGRYVGVLRRDYVYSGGAHPNTVLDTILWDGAMKRRISVRPFFTETGDGGPTLTALAAAIRAAVRAEKKARGIEVADDPAKDDWVSAIEPKLLGLGPLVPIGSTVPGKSGGLAVFFSPYAVGPYAEGSYTVVVPWRTFERFLSDEGRALFAGDPVPPPKDE</sequence>
<name>A0A3S4CKW9_9BRAD</name>
<evidence type="ECO:0000313" key="3">
    <source>
        <dbReference type="EMBL" id="VCU11606.1"/>
    </source>
</evidence>
<keyword evidence="1" id="KW-0732">Signal</keyword>
<dbReference type="AlphaFoldDB" id="A0A3S4CKW9"/>
<dbReference type="Gene3D" id="3.30.565.40">
    <property type="entry name" value="Fervidobacterium nodosum Rt17-B1 like"/>
    <property type="match status" value="1"/>
</dbReference>
<protein>
    <recommendedName>
        <fullName evidence="2">DUF3298 domain-containing protein</fullName>
    </recommendedName>
</protein>
<feature type="domain" description="DUF3298" evidence="2">
    <location>
        <begin position="208"/>
        <end position="234"/>
    </location>
</feature>
<accession>A0A3S4CKW9</accession>
<dbReference type="Pfam" id="PF11738">
    <property type="entry name" value="DUF3298"/>
    <property type="match status" value="1"/>
</dbReference>
<reference evidence="4" key="1">
    <citation type="submission" date="2018-10" db="EMBL/GenBank/DDBJ databases">
        <authorList>
            <person name="Peiro R."/>
            <person name="Begona"/>
            <person name="Cbmso G."/>
            <person name="Lopez M."/>
            <person name="Gonzalez S."/>
            <person name="Sacristan E."/>
            <person name="Castillo E."/>
        </authorList>
    </citation>
    <scope>NUCLEOTIDE SEQUENCE [LARGE SCALE GENOMIC DNA]</scope>
</reference>
<keyword evidence="4" id="KW-1185">Reference proteome</keyword>
<evidence type="ECO:0000259" key="2">
    <source>
        <dbReference type="Pfam" id="PF11738"/>
    </source>
</evidence>
<evidence type="ECO:0000313" key="4">
    <source>
        <dbReference type="Proteomes" id="UP000289200"/>
    </source>
</evidence>
<comment type="caution">
    <text evidence="3">The sequence shown here is derived from an EMBL/GenBank/DDBJ whole genome shotgun (WGS) entry which is preliminary data.</text>
</comment>
<organism evidence="3 4">
    <name type="scientific">Rhodoplanes serenus</name>
    <dbReference type="NCBI Taxonomy" id="200615"/>
    <lineage>
        <taxon>Bacteria</taxon>
        <taxon>Pseudomonadati</taxon>
        <taxon>Pseudomonadota</taxon>
        <taxon>Alphaproteobacteria</taxon>
        <taxon>Hyphomicrobiales</taxon>
        <taxon>Nitrobacteraceae</taxon>
        <taxon>Rhodoplanes</taxon>
    </lineage>
</organism>
<dbReference type="InterPro" id="IPR037126">
    <property type="entry name" value="PdaC/RsiV-like_sf"/>
</dbReference>
<dbReference type="OrthoDB" id="4760806at2"/>
<evidence type="ECO:0000256" key="1">
    <source>
        <dbReference type="SAM" id="SignalP"/>
    </source>
</evidence>
<feature type="signal peptide" evidence="1">
    <location>
        <begin position="1"/>
        <end position="25"/>
    </location>
</feature>
<dbReference type="Proteomes" id="UP000289200">
    <property type="component" value="Unassembled WGS sequence"/>
</dbReference>
<proteinExistence type="predicted"/>
<dbReference type="Gene3D" id="3.90.640.20">
    <property type="entry name" value="Heat-shock cognate protein, ATPase"/>
    <property type="match status" value="1"/>
</dbReference>
<feature type="chain" id="PRO_5018564654" description="DUF3298 domain-containing protein" evidence="1">
    <location>
        <begin position="26"/>
        <end position="260"/>
    </location>
</feature>
<dbReference type="RefSeq" id="WP_129611550.1">
    <property type="nucleotide sequence ID" value="NZ_UWOC01000205.1"/>
</dbReference>
<dbReference type="EMBL" id="UWOC01000205">
    <property type="protein sequence ID" value="VCU11606.1"/>
    <property type="molecule type" value="Genomic_DNA"/>
</dbReference>